<evidence type="ECO:0000256" key="9">
    <source>
        <dbReference type="ARBA" id="ARBA00023180"/>
    </source>
</evidence>
<dbReference type="SUPFAM" id="SSF55486">
    <property type="entry name" value="Metalloproteases ('zincins'), catalytic domain"/>
    <property type="match status" value="1"/>
</dbReference>
<dbReference type="Pfam" id="PF00090">
    <property type="entry name" value="TSP_1"/>
    <property type="match status" value="7"/>
</dbReference>
<dbReference type="PROSITE" id="PS50092">
    <property type="entry name" value="TSP1"/>
    <property type="match status" value="8"/>
</dbReference>
<dbReference type="InterPro" id="IPR001190">
    <property type="entry name" value="SRCR"/>
</dbReference>
<evidence type="ECO:0000256" key="6">
    <source>
        <dbReference type="ARBA" id="ARBA00022833"/>
    </source>
</evidence>
<keyword evidence="2" id="KW-0964">Secreted</keyword>
<gene>
    <name evidence="14" type="ORF">TSPI_06180</name>
</gene>
<dbReference type="Pfam" id="PF17771">
    <property type="entry name" value="ADAMTS_CR_2"/>
    <property type="match status" value="1"/>
</dbReference>
<accession>A0ABR3KW33</accession>
<keyword evidence="5" id="KW-0378">Hydrolase</keyword>
<evidence type="ECO:0000256" key="5">
    <source>
        <dbReference type="ARBA" id="ARBA00022801"/>
    </source>
</evidence>
<dbReference type="Gene3D" id="3.40.1620.60">
    <property type="match status" value="1"/>
</dbReference>
<evidence type="ECO:0000313" key="15">
    <source>
        <dbReference type="Proteomes" id="UP001558632"/>
    </source>
</evidence>
<evidence type="ECO:0000256" key="1">
    <source>
        <dbReference type="ARBA" id="ARBA00004613"/>
    </source>
</evidence>
<evidence type="ECO:0000259" key="12">
    <source>
        <dbReference type="PROSITE" id="PS50215"/>
    </source>
</evidence>
<dbReference type="InterPro" id="IPR024079">
    <property type="entry name" value="MetalloPept_cat_dom_sf"/>
</dbReference>
<reference evidence="14 15" key="1">
    <citation type="submission" date="2024-07" db="EMBL/GenBank/DDBJ databases">
        <title>Enhanced genomic and transcriptomic resources for Trichinella pseudospiralis and T. spiralis underpin the discovery of pronounced molecular differences between stages and species.</title>
        <authorList>
            <person name="Pasi K.K."/>
            <person name="La Rosa G."/>
            <person name="Gomez-Morales M.A."/>
            <person name="Tosini F."/>
            <person name="Sumanam S."/>
            <person name="Young N.D."/>
            <person name="Chang B.C."/>
            <person name="Robin G.B."/>
        </authorList>
    </citation>
    <scope>NUCLEOTIDE SEQUENCE [LARGE SCALE GENOMIC DNA]</scope>
    <source>
        <strain evidence="14">ISS534</strain>
    </source>
</reference>
<keyword evidence="6 11" id="KW-0862">Zinc</keyword>
<feature type="active site" evidence="11">
    <location>
        <position position="480"/>
    </location>
</feature>
<dbReference type="InterPro" id="IPR050439">
    <property type="entry name" value="ADAMTS_ADAMTS-like"/>
</dbReference>
<evidence type="ECO:0000256" key="2">
    <source>
        <dbReference type="ARBA" id="ARBA00022525"/>
    </source>
</evidence>
<dbReference type="GO" id="GO:0008237">
    <property type="term" value="F:metallopeptidase activity"/>
    <property type="evidence" value="ECO:0007669"/>
    <property type="project" value="UniProtKB-KW"/>
</dbReference>
<evidence type="ECO:0000256" key="4">
    <source>
        <dbReference type="ARBA" id="ARBA00022723"/>
    </source>
</evidence>
<feature type="domain" description="SRCR" evidence="13">
    <location>
        <begin position="561"/>
        <end position="686"/>
    </location>
</feature>
<dbReference type="InterPro" id="IPR041645">
    <property type="entry name" value="ADAMTS_CR_2"/>
</dbReference>
<evidence type="ECO:0000256" key="11">
    <source>
        <dbReference type="PROSITE-ProRule" id="PRU00276"/>
    </source>
</evidence>
<keyword evidence="15" id="KW-1185">Reference proteome</keyword>
<dbReference type="PROSITE" id="PS50215">
    <property type="entry name" value="ADAM_MEPRO"/>
    <property type="match status" value="1"/>
</dbReference>
<dbReference type="SMART" id="SM00209">
    <property type="entry name" value="TSP1"/>
    <property type="match status" value="8"/>
</dbReference>
<keyword evidence="7 14" id="KW-0482">Metalloprotease</keyword>
<comment type="caution">
    <text evidence="14">The sequence shown here is derived from an EMBL/GenBank/DDBJ whole genome shotgun (WGS) entry which is preliminary data.</text>
</comment>
<dbReference type="EMBL" id="JBEUSY010000132">
    <property type="protein sequence ID" value="KAL1244717.1"/>
    <property type="molecule type" value="Genomic_DNA"/>
</dbReference>
<dbReference type="InterPro" id="IPR000884">
    <property type="entry name" value="TSP1_rpt"/>
</dbReference>
<keyword evidence="4 11" id="KW-0479">Metal-binding</keyword>
<keyword evidence="3" id="KW-0645">Protease</keyword>
<feature type="domain" description="Peptidase M12B" evidence="12">
    <location>
        <begin position="328"/>
        <end position="525"/>
    </location>
</feature>
<name>A0ABR3KW33_TRISP</name>
<dbReference type="InterPro" id="IPR057401">
    <property type="entry name" value="Adt-1/2-like_dom"/>
</dbReference>
<evidence type="ECO:0000259" key="13">
    <source>
        <dbReference type="PROSITE" id="PS50287"/>
    </source>
</evidence>
<evidence type="ECO:0000256" key="8">
    <source>
        <dbReference type="ARBA" id="ARBA00023157"/>
    </source>
</evidence>
<dbReference type="Pfam" id="PF01421">
    <property type="entry name" value="Reprolysin"/>
    <property type="match status" value="1"/>
</dbReference>
<dbReference type="InterPro" id="IPR036383">
    <property type="entry name" value="TSP1_rpt_sf"/>
</dbReference>
<evidence type="ECO:0000256" key="7">
    <source>
        <dbReference type="ARBA" id="ARBA00023049"/>
    </source>
</evidence>
<keyword evidence="8" id="KW-1015">Disulfide bond</keyword>
<dbReference type="Gene3D" id="3.40.390.10">
    <property type="entry name" value="Collagenase (Catalytic Domain)"/>
    <property type="match status" value="1"/>
</dbReference>
<proteinExistence type="predicted"/>
<evidence type="ECO:0000313" key="14">
    <source>
        <dbReference type="EMBL" id="KAL1244717.1"/>
    </source>
</evidence>
<comment type="subcellular location">
    <subcellularLocation>
        <location evidence="1">Secreted</location>
    </subcellularLocation>
</comment>
<evidence type="ECO:0000256" key="3">
    <source>
        <dbReference type="ARBA" id="ARBA00022670"/>
    </source>
</evidence>
<dbReference type="PANTHER" id="PTHR13723:SF291">
    <property type="entry name" value="PEPTIDASE M12B DOMAIN-CONTAINING PROTEIN"/>
    <property type="match status" value="1"/>
</dbReference>
<keyword evidence="9" id="KW-0325">Glycoprotein</keyword>
<comment type="caution">
    <text evidence="10">Lacks conserved residue(s) required for the propagation of feature annotation.</text>
</comment>
<dbReference type="Pfam" id="PF25379">
    <property type="entry name" value="Adt-1"/>
    <property type="match status" value="1"/>
</dbReference>
<sequence>MTGPHSEQPSTAADSYWEWLCCRHCLTTVYNEAVFIYKNQSLKPTICMRSTLDNATAAPLRCTVRGAHPMRTRQPVQLIKTLISLLVTQVINLQIAVTGLEIHSDAISFSPPNHFYDDFNTEELRETFGVSNHEKIPDHEIVKPELHAIGNQSEPSWLMRIHFGNRTHQLHLNTVDLENLFSPQLLTIERYNNRTLLNVGSSFAPLCRNHYRTTGTDHVHGALSLCEGMLKGSFLLNDGGLYTLLPLPKRKNDHLVRLKRMAPTNNFDFHVIYKRQTTSGSFFYPSATFCGVDTSFERTMRDDPTKMKKHHNNWNAPPGSTQFHHDRLVMELAIFIDNELWLRYSRKYGDQAEDKLKDFIYTVFHHVQILYQQPSIEPLIEFSIVRYEIFKTQPKALKGTKHNHGSALSYLNAFCKFQYYLGARKRWDFALLFSGYDIHRPPSDRTISGIARLYGVCDPLNSCLLAEGVDFSSAYIAAHEIGHGLGMLHDEPTCSSDYIMSGSLGAGKVQWSSCSVQSLNNYIRKLDYYHRNCLRVSLFSSNPPNASALLPGQKYSADEQCQMVHGQTFRRIRINEKGEGICHMLWCGQSSWGRVITSHPALEGTACAAGKYCRGGKCVPDRSNNPPKVVDGQWSKWTSVECSSCECPPISSGLGVLSSTRSCSNPPPENGGNACSGSSDRGIVCNRACSNALNEITPKLYMNRICISHKHRLNDAFLTGKGAQLTRFNARACKIFCEVNGTNADSISFRFFGDSMPEGSPCGEGHYCINGKCLKLSCDGKALVANENECPLPSESCGQSSVKKEADLNDDKMTYLRDFRRSNNLASDENSTPTTTAAYKWSSWSEWSECSVTCGSGTKSRSRTCWQGSCVGDSVQREACRLAPCIEGRSNALDEPFWTSWSEWTACSTTCGPGARARYRRCAFGKCVGANDEVEQCINAPCGQWNAWSFWSACSVSCGPGTRTRTRTCADSSCEGSDREVARCNLRSCQPDGVWNGWSEWSSCSVSCGIGIRQRNRVCTTGNCNGESHMSEQCQLPRCAVWGAWGQWSECGSQSGIRQRARQCYGLGTCLGPDTESKACEPGNGWTEWSPWSVCSRTCGKGLRRRHRSCLGSVHSCPGDFKIFEVCHEKDCPNVDLGNAKTTLPTQPSTGMYFVGYEWSQWSYCMGRCGTGIRKRIRLCKGHHCRSPIATESQYCQLLPCNTIFHS</sequence>
<evidence type="ECO:0000256" key="10">
    <source>
        <dbReference type="PROSITE-ProRule" id="PRU00196"/>
    </source>
</evidence>
<organism evidence="14 15">
    <name type="scientific">Trichinella spiralis</name>
    <name type="common">Trichina worm</name>
    <dbReference type="NCBI Taxonomy" id="6334"/>
    <lineage>
        <taxon>Eukaryota</taxon>
        <taxon>Metazoa</taxon>
        <taxon>Ecdysozoa</taxon>
        <taxon>Nematoda</taxon>
        <taxon>Enoplea</taxon>
        <taxon>Dorylaimia</taxon>
        <taxon>Trichinellida</taxon>
        <taxon>Trichinellidae</taxon>
        <taxon>Trichinella</taxon>
    </lineage>
</organism>
<dbReference type="InterPro" id="IPR001590">
    <property type="entry name" value="Peptidase_M12B"/>
</dbReference>
<dbReference type="PANTHER" id="PTHR13723">
    <property type="entry name" value="ADAMTS A DISINTEGRIN AND METALLOPROTEASE WITH THROMBOSPONDIN MOTIFS PROTEASE"/>
    <property type="match status" value="1"/>
</dbReference>
<dbReference type="SUPFAM" id="SSF82895">
    <property type="entry name" value="TSP-1 type 1 repeat"/>
    <property type="match status" value="7"/>
</dbReference>
<feature type="binding site" evidence="11">
    <location>
        <position position="479"/>
    </location>
    <ligand>
        <name>Zn(2+)</name>
        <dbReference type="ChEBI" id="CHEBI:29105"/>
        <note>catalytic</note>
    </ligand>
</feature>
<dbReference type="Proteomes" id="UP001558632">
    <property type="component" value="Unassembled WGS sequence"/>
</dbReference>
<feature type="binding site" evidence="11">
    <location>
        <position position="489"/>
    </location>
    <ligand>
        <name>Zn(2+)</name>
        <dbReference type="ChEBI" id="CHEBI:29105"/>
        <note>catalytic</note>
    </ligand>
</feature>
<protein>
    <submittedName>
        <fullName evidence="14">Disintegrin and metalloproteinase with thrombospondin motif adt-2</fullName>
    </submittedName>
</protein>
<feature type="binding site" evidence="11">
    <location>
        <position position="483"/>
    </location>
    <ligand>
        <name>Zn(2+)</name>
        <dbReference type="ChEBI" id="CHEBI:29105"/>
        <note>catalytic</note>
    </ligand>
</feature>
<dbReference type="PROSITE" id="PS50287">
    <property type="entry name" value="SRCR_2"/>
    <property type="match status" value="1"/>
</dbReference>
<dbReference type="Gene3D" id="2.20.100.10">
    <property type="entry name" value="Thrombospondin type-1 (TSP1) repeat"/>
    <property type="match status" value="7"/>
</dbReference>